<protein>
    <submittedName>
        <fullName evidence="3">Uncharacterized protein</fullName>
    </submittedName>
</protein>
<feature type="region of interest" description="Disordered" evidence="1">
    <location>
        <begin position="307"/>
        <end position="361"/>
    </location>
</feature>
<keyword evidence="2" id="KW-0472">Membrane</keyword>
<organism evidence="3 4">
    <name type="scientific">Streptomyces hebeiensis</name>
    <dbReference type="NCBI Taxonomy" id="229486"/>
    <lineage>
        <taxon>Bacteria</taxon>
        <taxon>Bacillati</taxon>
        <taxon>Actinomycetota</taxon>
        <taxon>Actinomycetes</taxon>
        <taxon>Kitasatosporales</taxon>
        <taxon>Streptomycetaceae</taxon>
        <taxon>Streptomyces</taxon>
    </lineage>
</organism>
<feature type="compositionally biased region" description="Gly residues" evidence="1">
    <location>
        <begin position="142"/>
        <end position="156"/>
    </location>
</feature>
<feature type="region of interest" description="Disordered" evidence="1">
    <location>
        <begin position="503"/>
        <end position="528"/>
    </location>
</feature>
<feature type="compositionally biased region" description="Basic and acidic residues" evidence="1">
    <location>
        <begin position="345"/>
        <end position="354"/>
    </location>
</feature>
<evidence type="ECO:0000313" key="3">
    <source>
        <dbReference type="EMBL" id="GAA1171415.1"/>
    </source>
</evidence>
<feature type="transmembrane region" description="Helical" evidence="2">
    <location>
        <begin position="92"/>
        <end position="111"/>
    </location>
</feature>
<name>A0ABP4FGW8_9ACTN</name>
<proteinExistence type="predicted"/>
<evidence type="ECO:0000313" key="4">
    <source>
        <dbReference type="Proteomes" id="UP001501371"/>
    </source>
</evidence>
<sequence length="615" mass="64387">MPRRAPRAAARVPVPPRPAARFRQYACLGPQLGPRALLMGPDPSLICSEPPSSARTRDGRRVDKECVVRRARSLRVWHAPARRDRGQGGTEYAAMIGVVSLVIAAILGLTIPQDEATGLKYWVCRALNPMDGAGACDKGDEAGGPGDDGGGPGDDGTPGPNPDDPFQPAKCLLSSEETKTTVVVEVLFIKIRGSEYVKVQQWSDGTVTLERVTETGGGVTASISTGIKGLEDWGGSASLSGSYVKSSGSGGQWLFNGNKTGDTNADLKANLEDAKEFAEYLKAQEKCNNKTGARAAELGMICSHGAKDKLPDLPPEKAPDVDITKSTTEKAGGVSFGKSFKSKNQKNDKGEPKDLGSISTEGLNASMTEDVVVMRAKTGPDAGKITFIYTFTVSGGGGQGAQAKGSRMQQVSVTYDAAAYDEEEKNGDPHHPEKLTITTSEEAGAGPGAKAGAGANAGPVTIEVGGGGGTIESQVHVESAEVALDNDGDSKLVEDWLRGRGDFPAGDALPTPSDAAEAPDSDTGPLERLLHDKGKLTRIDYKANTDWWNASVGIGFGISAGSVTAGFKLFGIDITHEERDQVITGDPTYATGPQNGGARPWVEFKNCTKTDPITS</sequence>
<dbReference type="EMBL" id="BAAAKV010000025">
    <property type="protein sequence ID" value="GAA1171415.1"/>
    <property type="molecule type" value="Genomic_DNA"/>
</dbReference>
<dbReference type="Proteomes" id="UP001501371">
    <property type="component" value="Unassembled WGS sequence"/>
</dbReference>
<feature type="region of interest" description="Disordered" evidence="1">
    <location>
        <begin position="136"/>
        <end position="169"/>
    </location>
</feature>
<keyword evidence="4" id="KW-1185">Reference proteome</keyword>
<feature type="compositionally biased region" description="Basic and acidic residues" evidence="1">
    <location>
        <begin position="307"/>
        <end position="323"/>
    </location>
</feature>
<keyword evidence="2" id="KW-1133">Transmembrane helix</keyword>
<accession>A0ABP4FGW8</accession>
<comment type="caution">
    <text evidence="3">The sequence shown here is derived from an EMBL/GenBank/DDBJ whole genome shotgun (WGS) entry which is preliminary data.</text>
</comment>
<evidence type="ECO:0000256" key="1">
    <source>
        <dbReference type="SAM" id="MobiDB-lite"/>
    </source>
</evidence>
<reference evidence="4" key="1">
    <citation type="journal article" date="2019" name="Int. J. Syst. Evol. Microbiol.">
        <title>The Global Catalogue of Microorganisms (GCM) 10K type strain sequencing project: providing services to taxonomists for standard genome sequencing and annotation.</title>
        <authorList>
            <consortium name="The Broad Institute Genomics Platform"/>
            <consortium name="The Broad Institute Genome Sequencing Center for Infectious Disease"/>
            <person name="Wu L."/>
            <person name="Ma J."/>
        </authorList>
    </citation>
    <scope>NUCLEOTIDE SEQUENCE [LARGE SCALE GENOMIC DNA]</scope>
    <source>
        <strain evidence="4">JCM 12696</strain>
    </source>
</reference>
<gene>
    <name evidence="3" type="ORF">GCM10009654_30740</name>
</gene>
<evidence type="ECO:0000256" key="2">
    <source>
        <dbReference type="SAM" id="Phobius"/>
    </source>
</evidence>
<keyword evidence="2" id="KW-0812">Transmembrane</keyword>